<dbReference type="RefSeq" id="WP_142121754.1">
    <property type="nucleotide sequence ID" value="NZ_BAAASV010000002.1"/>
</dbReference>
<protein>
    <recommendedName>
        <fullName evidence="1">IraD/Gp25-like domain-containing protein</fullName>
    </recommendedName>
</protein>
<keyword evidence="3" id="KW-1185">Reference proteome</keyword>
<comment type="caution">
    <text evidence="2">The sequence shown here is derived from an EMBL/GenBank/DDBJ whole genome shotgun (WGS) entry which is preliminary data.</text>
</comment>
<dbReference type="AlphaFoldDB" id="A0A542ZEA0"/>
<dbReference type="Pfam" id="PF04965">
    <property type="entry name" value="GPW_gp25"/>
    <property type="match status" value="1"/>
</dbReference>
<gene>
    <name evidence="2" type="ORF">FB461_2081</name>
</gene>
<dbReference type="EMBL" id="VFOS01000003">
    <property type="protein sequence ID" value="TQL58663.1"/>
    <property type="molecule type" value="Genomic_DNA"/>
</dbReference>
<organism evidence="2 3">
    <name type="scientific">Rarobacter faecitabidus</name>
    <dbReference type="NCBI Taxonomy" id="13243"/>
    <lineage>
        <taxon>Bacteria</taxon>
        <taxon>Bacillati</taxon>
        <taxon>Actinomycetota</taxon>
        <taxon>Actinomycetes</taxon>
        <taxon>Micrococcales</taxon>
        <taxon>Rarobacteraceae</taxon>
        <taxon>Rarobacter</taxon>
    </lineage>
</organism>
<dbReference type="Proteomes" id="UP000315389">
    <property type="component" value="Unassembled WGS sequence"/>
</dbReference>
<evidence type="ECO:0000259" key="1">
    <source>
        <dbReference type="Pfam" id="PF04965"/>
    </source>
</evidence>
<proteinExistence type="predicted"/>
<evidence type="ECO:0000313" key="3">
    <source>
        <dbReference type="Proteomes" id="UP000315389"/>
    </source>
</evidence>
<dbReference type="InterPro" id="IPR007048">
    <property type="entry name" value="IraD/Gp25-like"/>
</dbReference>
<accession>A0A542ZEA0</accession>
<dbReference type="OrthoDB" id="9802846at2"/>
<feature type="domain" description="IraD/Gp25-like" evidence="1">
    <location>
        <begin position="35"/>
        <end position="124"/>
    </location>
</feature>
<reference evidence="2 3" key="1">
    <citation type="submission" date="2019-06" db="EMBL/GenBank/DDBJ databases">
        <title>Sequencing the genomes of 1000 actinobacteria strains.</title>
        <authorList>
            <person name="Klenk H.-P."/>
        </authorList>
    </citation>
    <scope>NUCLEOTIDE SEQUENCE [LARGE SCALE GENOMIC DNA]</scope>
    <source>
        <strain evidence="2 3">DSM 4813</strain>
    </source>
</reference>
<dbReference type="SUPFAM" id="SSF160719">
    <property type="entry name" value="gpW/gp25-like"/>
    <property type="match status" value="1"/>
</dbReference>
<name>A0A542ZEA0_RARFA</name>
<evidence type="ECO:0000313" key="2">
    <source>
        <dbReference type="EMBL" id="TQL58663.1"/>
    </source>
</evidence>
<sequence>MSTNTPAYDASNFVGRGFAWPMEIDHTGAIAMSSGAEGLDDAIRVVLMTAPGERLMRPQFGCRIWDLVFEPITANLLGLIAQAVREALAQWEPRIEVEDVLPVQDDKDPGTVRIGVIYRVKATNDRRNLVYPFYVIPREEN</sequence>
<dbReference type="Gene3D" id="3.10.450.40">
    <property type="match status" value="1"/>
</dbReference>